<gene>
    <name evidence="1" type="ORF">VNO77_17606</name>
</gene>
<keyword evidence="2" id="KW-1185">Reference proteome</keyword>
<protein>
    <submittedName>
        <fullName evidence="1">Uncharacterized protein</fullName>
    </submittedName>
</protein>
<organism evidence="1 2">
    <name type="scientific">Canavalia gladiata</name>
    <name type="common">Sword bean</name>
    <name type="synonym">Dolichos gladiatus</name>
    <dbReference type="NCBI Taxonomy" id="3824"/>
    <lineage>
        <taxon>Eukaryota</taxon>
        <taxon>Viridiplantae</taxon>
        <taxon>Streptophyta</taxon>
        <taxon>Embryophyta</taxon>
        <taxon>Tracheophyta</taxon>
        <taxon>Spermatophyta</taxon>
        <taxon>Magnoliopsida</taxon>
        <taxon>eudicotyledons</taxon>
        <taxon>Gunneridae</taxon>
        <taxon>Pentapetalae</taxon>
        <taxon>rosids</taxon>
        <taxon>fabids</taxon>
        <taxon>Fabales</taxon>
        <taxon>Fabaceae</taxon>
        <taxon>Papilionoideae</taxon>
        <taxon>50 kb inversion clade</taxon>
        <taxon>NPAAA clade</taxon>
        <taxon>indigoferoid/millettioid clade</taxon>
        <taxon>Phaseoleae</taxon>
        <taxon>Canavalia</taxon>
    </lineage>
</organism>
<accession>A0AAN9LMX0</accession>
<name>A0AAN9LMX0_CANGL</name>
<sequence>MYLFLASISITRSLEIIVLFLNGSEIPVFVVRNCFFLNNYYDDVQVQLDFIVISPLDLKDLFLTFVYKKKVAFQFLLLTGVLIELFRLCP</sequence>
<proteinExistence type="predicted"/>
<evidence type="ECO:0000313" key="2">
    <source>
        <dbReference type="Proteomes" id="UP001367508"/>
    </source>
</evidence>
<reference evidence="1 2" key="1">
    <citation type="submission" date="2024-01" db="EMBL/GenBank/DDBJ databases">
        <title>The genomes of 5 underutilized Papilionoideae crops provide insights into root nodulation and disease resistanc.</title>
        <authorList>
            <person name="Jiang F."/>
        </authorList>
    </citation>
    <scope>NUCLEOTIDE SEQUENCE [LARGE SCALE GENOMIC DNA]</scope>
    <source>
        <strain evidence="1">LVBAO_FW01</strain>
        <tissue evidence="1">Leaves</tissue>
    </source>
</reference>
<evidence type="ECO:0000313" key="1">
    <source>
        <dbReference type="EMBL" id="KAK7337048.1"/>
    </source>
</evidence>
<comment type="caution">
    <text evidence="1">The sequence shown here is derived from an EMBL/GenBank/DDBJ whole genome shotgun (WGS) entry which is preliminary data.</text>
</comment>
<dbReference type="AlphaFoldDB" id="A0AAN9LMX0"/>
<dbReference type="EMBL" id="JAYMYQ010000004">
    <property type="protein sequence ID" value="KAK7337048.1"/>
    <property type="molecule type" value="Genomic_DNA"/>
</dbReference>
<dbReference type="Proteomes" id="UP001367508">
    <property type="component" value="Unassembled WGS sequence"/>
</dbReference>